<evidence type="ECO:0000313" key="1">
    <source>
        <dbReference type="EMBL" id="MFI8748801.1"/>
    </source>
</evidence>
<keyword evidence="2" id="KW-1185">Reference proteome</keyword>
<gene>
    <name evidence="1" type="ORF">ACIGG6_02175</name>
</gene>
<dbReference type="EMBL" id="JBITWC010000003">
    <property type="protein sequence ID" value="MFI8748801.1"/>
    <property type="molecule type" value="Genomic_DNA"/>
</dbReference>
<accession>A0ABW8BNK8</accession>
<comment type="caution">
    <text evidence="1">The sequence shown here is derived from an EMBL/GenBank/DDBJ whole genome shotgun (WGS) entry which is preliminary data.</text>
</comment>
<dbReference type="RefSeq" id="WP_399841763.1">
    <property type="nucleotide sequence ID" value="NZ_JBITWC010000003.1"/>
</dbReference>
<reference evidence="1 2" key="1">
    <citation type="submission" date="2024-10" db="EMBL/GenBank/DDBJ databases">
        <title>The Natural Products Discovery Center: Release of the First 8490 Sequenced Strains for Exploring Actinobacteria Biosynthetic Diversity.</title>
        <authorList>
            <person name="Kalkreuter E."/>
            <person name="Kautsar S.A."/>
            <person name="Yang D."/>
            <person name="Bader C.D."/>
            <person name="Teijaro C.N."/>
            <person name="Fluegel L."/>
            <person name="Davis C.M."/>
            <person name="Simpson J.R."/>
            <person name="Lauterbach L."/>
            <person name="Steele A.D."/>
            <person name="Gui C."/>
            <person name="Meng S."/>
            <person name="Li G."/>
            <person name="Viehrig K."/>
            <person name="Ye F."/>
            <person name="Su P."/>
            <person name="Kiefer A.F."/>
            <person name="Nichols A."/>
            <person name="Cepeda A.J."/>
            <person name="Yan W."/>
            <person name="Fan B."/>
            <person name="Jiang Y."/>
            <person name="Adhikari A."/>
            <person name="Zheng C.-J."/>
            <person name="Schuster L."/>
            <person name="Cowan T.M."/>
            <person name="Smanski M.J."/>
            <person name="Chevrette M.G."/>
            <person name="De Carvalho L.P.S."/>
            <person name="Shen B."/>
        </authorList>
    </citation>
    <scope>NUCLEOTIDE SEQUENCE [LARGE SCALE GENOMIC DNA]</scope>
    <source>
        <strain evidence="1 2">NPDC077409</strain>
    </source>
</reference>
<protein>
    <submittedName>
        <fullName evidence="1">Uncharacterized protein</fullName>
    </submittedName>
</protein>
<proteinExistence type="predicted"/>
<sequence>MPKNNIEDFRLCAGLIFNQALAAFPRAVSLDDKAICETLLDREFRQSKPDAYGQVEYEDPEHRETLDFVVSTSRWLVDEGYLRSRSHFVDPGSVTLTQNGFYILGVEALDNSSEKLGRKLAQHVEAGAWDSVRDVTSNVLLAGIKLGWEGVKSGTGMNS</sequence>
<dbReference type="Proteomes" id="UP001614338">
    <property type="component" value="Unassembled WGS sequence"/>
</dbReference>
<name>A0ABW8BNK8_9GAMM</name>
<organism evidence="1 2">
    <name type="scientific">Vreelandella lionensis</name>
    <dbReference type="NCBI Taxonomy" id="1144478"/>
    <lineage>
        <taxon>Bacteria</taxon>
        <taxon>Pseudomonadati</taxon>
        <taxon>Pseudomonadota</taxon>
        <taxon>Gammaproteobacteria</taxon>
        <taxon>Oceanospirillales</taxon>
        <taxon>Halomonadaceae</taxon>
        <taxon>Vreelandella</taxon>
    </lineage>
</organism>
<evidence type="ECO:0000313" key="2">
    <source>
        <dbReference type="Proteomes" id="UP001614338"/>
    </source>
</evidence>